<organism evidence="2 3">
    <name type="scientific">Necator americanus</name>
    <name type="common">Human hookworm</name>
    <dbReference type="NCBI Taxonomy" id="51031"/>
    <lineage>
        <taxon>Eukaryota</taxon>
        <taxon>Metazoa</taxon>
        <taxon>Ecdysozoa</taxon>
        <taxon>Nematoda</taxon>
        <taxon>Chromadorea</taxon>
        <taxon>Rhabditida</taxon>
        <taxon>Rhabditina</taxon>
        <taxon>Rhabditomorpha</taxon>
        <taxon>Strongyloidea</taxon>
        <taxon>Ancylostomatidae</taxon>
        <taxon>Bunostominae</taxon>
        <taxon>Necator</taxon>
    </lineage>
</organism>
<accession>W2TVX3</accession>
<proteinExistence type="predicted"/>
<reference evidence="3" key="1">
    <citation type="journal article" date="2014" name="Nat. Genet.">
        <title>Genome of the human hookworm Necator americanus.</title>
        <authorList>
            <person name="Tang Y.T."/>
            <person name="Gao X."/>
            <person name="Rosa B.A."/>
            <person name="Abubucker S."/>
            <person name="Hallsworth-Pepin K."/>
            <person name="Martin J."/>
            <person name="Tyagi R."/>
            <person name="Heizer E."/>
            <person name="Zhang X."/>
            <person name="Bhonagiri-Palsikar V."/>
            <person name="Minx P."/>
            <person name="Warren W.C."/>
            <person name="Wang Q."/>
            <person name="Zhan B."/>
            <person name="Hotez P.J."/>
            <person name="Sternberg P.W."/>
            <person name="Dougall A."/>
            <person name="Gaze S.T."/>
            <person name="Mulvenna J."/>
            <person name="Sotillo J."/>
            <person name="Ranganathan S."/>
            <person name="Rabelo E.M."/>
            <person name="Wilson R.K."/>
            <person name="Felgner P.L."/>
            <person name="Bethony J."/>
            <person name="Hawdon J.M."/>
            <person name="Gasser R.B."/>
            <person name="Loukas A."/>
            <person name="Mitreva M."/>
        </authorList>
    </citation>
    <scope>NUCLEOTIDE SEQUENCE [LARGE SCALE GENOMIC DNA]</scope>
</reference>
<evidence type="ECO:0000313" key="2">
    <source>
        <dbReference type="EMBL" id="ETN86240.1"/>
    </source>
</evidence>
<keyword evidence="1" id="KW-1133">Transmembrane helix</keyword>
<feature type="transmembrane region" description="Helical" evidence="1">
    <location>
        <begin position="40"/>
        <end position="60"/>
    </location>
</feature>
<name>W2TVX3_NECAM</name>
<dbReference type="Proteomes" id="UP000053676">
    <property type="component" value="Unassembled WGS sequence"/>
</dbReference>
<dbReference type="AlphaFoldDB" id="W2TVX3"/>
<sequence>MNDDDKTFNSAVMLILIAHQRHRAQNKRNTSCREHPLKYALWRTMFIFVLGLVSIAGAAANPLTARSVCANPPRGDDKIRKAFLEGHNKIRQELATGGMHDDGGALPGSTSLFMLYEILHHTESSEEITL</sequence>
<keyword evidence="1" id="KW-0472">Membrane</keyword>
<evidence type="ECO:0000256" key="1">
    <source>
        <dbReference type="SAM" id="Phobius"/>
    </source>
</evidence>
<gene>
    <name evidence="2" type="ORF">NECAME_01368</name>
</gene>
<keyword evidence="3" id="KW-1185">Reference proteome</keyword>
<dbReference type="KEGG" id="nai:NECAME_01368"/>
<keyword evidence="1" id="KW-0812">Transmembrane</keyword>
<evidence type="ECO:0000313" key="3">
    <source>
        <dbReference type="Proteomes" id="UP000053676"/>
    </source>
</evidence>
<dbReference type="EMBL" id="KI657591">
    <property type="protein sequence ID" value="ETN86240.1"/>
    <property type="molecule type" value="Genomic_DNA"/>
</dbReference>
<protein>
    <submittedName>
        <fullName evidence="2">Uncharacterized protein</fullName>
    </submittedName>
</protein>